<feature type="domain" description="HAMP" evidence="6">
    <location>
        <begin position="343"/>
        <end position="396"/>
    </location>
</feature>
<feature type="domain" description="Methyl-accepting transducer" evidence="5">
    <location>
        <begin position="437"/>
        <end position="673"/>
    </location>
</feature>
<dbReference type="Pfam" id="PF00672">
    <property type="entry name" value="HAMP"/>
    <property type="match status" value="1"/>
</dbReference>
<accession>A0A0J6SYQ4</accession>
<dbReference type="CDD" id="cd06225">
    <property type="entry name" value="HAMP"/>
    <property type="match status" value="1"/>
</dbReference>
<name>A0A0J6SYQ4_9HYPH</name>
<evidence type="ECO:0000256" key="2">
    <source>
        <dbReference type="ARBA" id="ARBA00029447"/>
    </source>
</evidence>
<dbReference type="InterPro" id="IPR004089">
    <property type="entry name" value="MCPsignal_dom"/>
</dbReference>
<proteinExistence type="inferred from homology"/>
<evidence type="ECO:0008006" key="9">
    <source>
        <dbReference type="Google" id="ProtNLM"/>
    </source>
</evidence>
<dbReference type="RefSeq" id="WP_048452145.1">
    <property type="nucleotide sequence ID" value="NZ_LABZ01000122.1"/>
</dbReference>
<keyword evidence="8" id="KW-1185">Reference proteome</keyword>
<dbReference type="InterPro" id="IPR003660">
    <property type="entry name" value="HAMP_dom"/>
</dbReference>
<evidence type="ECO:0000259" key="5">
    <source>
        <dbReference type="PROSITE" id="PS50111"/>
    </source>
</evidence>
<dbReference type="GO" id="GO:0007165">
    <property type="term" value="P:signal transduction"/>
    <property type="evidence" value="ECO:0007669"/>
    <property type="project" value="UniProtKB-KW"/>
</dbReference>
<keyword evidence="4" id="KW-0472">Membrane</keyword>
<keyword evidence="4" id="KW-0812">Transmembrane</keyword>
<dbReference type="PROSITE" id="PS51257">
    <property type="entry name" value="PROKAR_LIPOPROTEIN"/>
    <property type="match status" value="1"/>
</dbReference>
<comment type="caution">
    <text evidence="7">The sequence shown here is derived from an EMBL/GenBank/DDBJ whole genome shotgun (WGS) entry which is preliminary data.</text>
</comment>
<comment type="similarity">
    <text evidence="2">Belongs to the methyl-accepting chemotaxis (MCP) protein family.</text>
</comment>
<dbReference type="EMBL" id="LABZ01000122">
    <property type="protein sequence ID" value="KMO38458.1"/>
    <property type="molecule type" value="Genomic_DNA"/>
</dbReference>
<evidence type="ECO:0000313" key="7">
    <source>
        <dbReference type="EMBL" id="KMO38458.1"/>
    </source>
</evidence>
<dbReference type="InterPro" id="IPR004090">
    <property type="entry name" value="Chemotax_Me-accpt_rcpt"/>
</dbReference>
<dbReference type="PROSITE" id="PS50885">
    <property type="entry name" value="HAMP"/>
    <property type="match status" value="1"/>
</dbReference>
<keyword evidence="4" id="KW-1133">Transmembrane helix</keyword>
<dbReference type="Gene3D" id="1.10.287.950">
    <property type="entry name" value="Methyl-accepting chemotaxis protein"/>
    <property type="match status" value="1"/>
</dbReference>
<dbReference type="SMART" id="SM00304">
    <property type="entry name" value="HAMP"/>
    <property type="match status" value="1"/>
</dbReference>
<evidence type="ECO:0000256" key="1">
    <source>
        <dbReference type="ARBA" id="ARBA00023224"/>
    </source>
</evidence>
<evidence type="ECO:0000256" key="4">
    <source>
        <dbReference type="SAM" id="Phobius"/>
    </source>
</evidence>
<keyword evidence="1 3" id="KW-0807">Transducer</keyword>
<dbReference type="SMART" id="SM00283">
    <property type="entry name" value="MA"/>
    <property type="match status" value="1"/>
</dbReference>
<organism evidence="7 8">
    <name type="scientific">Methylobacterium tarhaniae</name>
    <dbReference type="NCBI Taxonomy" id="1187852"/>
    <lineage>
        <taxon>Bacteria</taxon>
        <taxon>Pseudomonadati</taxon>
        <taxon>Pseudomonadota</taxon>
        <taxon>Alphaproteobacteria</taxon>
        <taxon>Hyphomicrobiales</taxon>
        <taxon>Methylobacteriaceae</taxon>
        <taxon>Methylobacterium</taxon>
    </lineage>
</organism>
<dbReference type="PATRIC" id="fig|1187852.3.peg.681"/>
<dbReference type="PANTHER" id="PTHR32089:SF112">
    <property type="entry name" value="LYSOZYME-LIKE PROTEIN-RELATED"/>
    <property type="match status" value="1"/>
</dbReference>
<gene>
    <name evidence="7" type="ORF">VQ03_17030</name>
</gene>
<dbReference type="PRINTS" id="PR00260">
    <property type="entry name" value="CHEMTRNSDUCR"/>
</dbReference>
<dbReference type="PROSITE" id="PS50111">
    <property type="entry name" value="CHEMOTAXIS_TRANSDUC_2"/>
    <property type="match status" value="1"/>
</dbReference>
<dbReference type="SUPFAM" id="SSF58104">
    <property type="entry name" value="Methyl-accepting chemotaxis protein (MCP) signaling domain"/>
    <property type="match status" value="1"/>
</dbReference>
<evidence type="ECO:0000256" key="3">
    <source>
        <dbReference type="PROSITE-ProRule" id="PRU00284"/>
    </source>
</evidence>
<sequence>MSIKKLLFFSIVAIGVIACGLAATMAFLHRSRTAEIDRSVIRLDVVRALAAIPQAVNMERGLWSLLLTTASLDEAARHSGLADLRRRSDEAVAALRRAVDAAAILPEAGALQATAKEIETGYGAARDLAQSRLALPPGQRGDAESALAKVMAGINDAAAAPVSGLTRELAAADGKAHRWVLIAGTAGDLRDIGGRQAGFLQTLIAPRKPVTPEQRIAFWTAQGRVDQLLAGLERTTADPTAGEAVAAAMEGLRRGYVQTFAELKKELVPHFDTGAFPLDGNAYRERAVPMWPSVLRLRDTAFGRASAILAERRAEAQEGLVLSLAALAATVATGIGVLVLAVVRVIRPLTGMTQAIGRVARGDLEAEIPGTGRRDEIGAMASAVGVFKESLIRNRALEAEASAARAGDASRRRDDLHRVADQFEGAVSEVVGHVSQAASEMQANAQVMATAATRAADRSQAVAVTAGQTAANVHTVAAAAEELGSSIAEISRQVDGSADLVRVAAAEAAQTVLLVQDLSGAAARVGDVVALISSIASQTNLLALNATIEAARAGPAGRGFAVVAAEVKELAGQTAKATDEITSQISAIQASTGRAVGAIDGITARIEQISGVATAIAASVQQQGAATHEIVRNVAEAAAGTGDVTSTIGTVARISEETGAAAAEVLASSSAMSRRTEQLTGEVARFLATIRAA</sequence>
<dbReference type="GO" id="GO:0006935">
    <property type="term" value="P:chemotaxis"/>
    <property type="evidence" value="ECO:0007669"/>
    <property type="project" value="InterPro"/>
</dbReference>
<evidence type="ECO:0000259" key="6">
    <source>
        <dbReference type="PROSITE" id="PS50885"/>
    </source>
</evidence>
<feature type="transmembrane region" description="Helical" evidence="4">
    <location>
        <begin position="320"/>
        <end position="343"/>
    </location>
</feature>
<dbReference type="PANTHER" id="PTHR32089">
    <property type="entry name" value="METHYL-ACCEPTING CHEMOTAXIS PROTEIN MCPB"/>
    <property type="match status" value="1"/>
</dbReference>
<dbReference type="Gene3D" id="1.10.8.500">
    <property type="entry name" value="HAMP domain in histidine kinase"/>
    <property type="match status" value="1"/>
</dbReference>
<dbReference type="Pfam" id="PF00015">
    <property type="entry name" value="MCPsignal"/>
    <property type="match status" value="1"/>
</dbReference>
<dbReference type="AlphaFoldDB" id="A0A0J6SYQ4"/>
<evidence type="ECO:0000313" key="8">
    <source>
        <dbReference type="Proteomes" id="UP000036449"/>
    </source>
</evidence>
<reference evidence="7 8" key="1">
    <citation type="submission" date="2015-03" db="EMBL/GenBank/DDBJ databases">
        <title>Genome sequencing of Methylobacterium tarhaniae DSM 25844.</title>
        <authorList>
            <person name="Chaudhry V."/>
            <person name="Patil P.B."/>
        </authorList>
    </citation>
    <scope>NUCLEOTIDE SEQUENCE [LARGE SCALE GENOMIC DNA]</scope>
    <source>
        <strain evidence="7 8">DSM 25844</strain>
    </source>
</reference>
<dbReference type="Proteomes" id="UP000036449">
    <property type="component" value="Unassembled WGS sequence"/>
</dbReference>
<dbReference type="GO" id="GO:0004888">
    <property type="term" value="F:transmembrane signaling receptor activity"/>
    <property type="evidence" value="ECO:0007669"/>
    <property type="project" value="InterPro"/>
</dbReference>
<dbReference type="GO" id="GO:0016020">
    <property type="term" value="C:membrane"/>
    <property type="evidence" value="ECO:0007669"/>
    <property type="project" value="InterPro"/>
</dbReference>
<protein>
    <recommendedName>
        <fullName evidence="9">Chemotaxis protein</fullName>
    </recommendedName>
</protein>